<proteinExistence type="predicted"/>
<sequence>MKKLSFMLLVLLFVFIMPENGHAASGNNKIFLDGKELTAGQSVPVENVNGTIMVPLRMIVENLGYKVEWNQSAKTVTIKQEGKVIKLSVGQKTASVDGNTVILTEAPVLKTDTSLVPIRFISEQFGLLVEWDNKEKTVTITSPAASSDSGSSTGSNSSGEGTSTVTSPPDSADNLTMVNGVSFSGNQLIIAMDGSSEPKISVLNNPDRIVVDIPNATFSDAFGSGQSLDPNLQGKLDATEYPDVKEIRYSLFSSNPYTVRFVIQLNYSKDFGYSTSVDSTSKLAIVDLNAIGGLAAAGSTGTTNDTTVPPGSNGKKLIVLDAGHGAKDSGAIGVTGKYEKNFNLAVVLKAQALLKKEANIDVVLTRSDDTFLELKDRVAIANNLNADLFVSVHANSSSTSVASGTETYFKRDESKAFAKVMHKYLVQATGLSDRGVQYGNFHVIRETKMPAVLLEVGYLSNKKDEALLFTNDLQDRVAASIVSGIKEYLGIS</sequence>
<evidence type="ECO:0000313" key="5">
    <source>
        <dbReference type="EMBL" id="RQW12992.1"/>
    </source>
</evidence>
<feature type="region of interest" description="Disordered" evidence="2">
    <location>
        <begin position="140"/>
        <end position="172"/>
    </location>
</feature>
<dbReference type="EMBL" id="RQPI01000001">
    <property type="protein sequence ID" value="RQW12992.1"/>
    <property type="molecule type" value="Genomic_DNA"/>
</dbReference>
<dbReference type="GO" id="GO:0008745">
    <property type="term" value="F:N-acetylmuramoyl-L-alanine amidase activity"/>
    <property type="evidence" value="ECO:0007669"/>
    <property type="project" value="InterPro"/>
</dbReference>
<dbReference type="SMART" id="SM00646">
    <property type="entry name" value="Ami_3"/>
    <property type="match status" value="1"/>
</dbReference>
<evidence type="ECO:0000256" key="3">
    <source>
        <dbReference type="SAM" id="SignalP"/>
    </source>
</evidence>
<dbReference type="SUPFAM" id="SSF53187">
    <property type="entry name" value="Zn-dependent exopeptidases"/>
    <property type="match status" value="1"/>
</dbReference>
<dbReference type="Proteomes" id="UP000282529">
    <property type="component" value="Unassembled WGS sequence"/>
</dbReference>
<dbReference type="PANTHER" id="PTHR30404">
    <property type="entry name" value="N-ACETYLMURAMOYL-L-ALANINE AMIDASE"/>
    <property type="match status" value="1"/>
</dbReference>
<dbReference type="PANTHER" id="PTHR30404:SF0">
    <property type="entry name" value="N-ACETYLMURAMOYL-L-ALANINE AMIDASE AMIC"/>
    <property type="match status" value="1"/>
</dbReference>
<keyword evidence="6" id="KW-1185">Reference proteome</keyword>
<gene>
    <name evidence="5" type="ORF">EH198_00735</name>
</gene>
<evidence type="ECO:0000313" key="6">
    <source>
        <dbReference type="Proteomes" id="UP000282529"/>
    </source>
</evidence>
<dbReference type="InterPro" id="IPR012854">
    <property type="entry name" value="Cu_amine_oxidase-like_N"/>
</dbReference>
<keyword evidence="1" id="KW-0378">Hydrolase</keyword>
<dbReference type="InterPro" id="IPR021731">
    <property type="entry name" value="AMIN_dom"/>
</dbReference>
<evidence type="ECO:0000256" key="1">
    <source>
        <dbReference type="ARBA" id="ARBA00022801"/>
    </source>
</evidence>
<feature type="compositionally biased region" description="Low complexity" evidence="2">
    <location>
        <begin position="146"/>
        <end position="167"/>
    </location>
</feature>
<dbReference type="OrthoDB" id="9806267at2"/>
<dbReference type="AlphaFoldDB" id="A0A3N9Q2P6"/>
<keyword evidence="3" id="KW-0732">Signal</keyword>
<dbReference type="InterPro" id="IPR002508">
    <property type="entry name" value="MurNAc-LAA_cat"/>
</dbReference>
<comment type="caution">
    <text evidence="5">The sequence shown here is derived from an EMBL/GenBank/DDBJ whole genome shotgun (WGS) entry which is preliminary data.</text>
</comment>
<dbReference type="GO" id="GO:0030288">
    <property type="term" value="C:outer membrane-bounded periplasmic space"/>
    <property type="evidence" value="ECO:0007669"/>
    <property type="project" value="TreeGrafter"/>
</dbReference>
<dbReference type="GO" id="GO:0009253">
    <property type="term" value="P:peptidoglycan catabolic process"/>
    <property type="evidence" value="ECO:0007669"/>
    <property type="project" value="InterPro"/>
</dbReference>
<dbReference type="CDD" id="cd02696">
    <property type="entry name" value="MurNAc-LAA"/>
    <property type="match status" value="1"/>
</dbReference>
<name>A0A3N9Q2P6_9BACL</name>
<feature type="signal peptide" evidence="3">
    <location>
        <begin position="1"/>
        <end position="23"/>
    </location>
</feature>
<accession>A0A3N9Q2P6</accession>
<dbReference type="Gene3D" id="3.30.457.10">
    <property type="entry name" value="Copper amine oxidase-like, N-terminal domain"/>
    <property type="match status" value="1"/>
</dbReference>
<feature type="domain" description="MurNAc-LAA" evidence="4">
    <location>
        <begin position="378"/>
        <end position="486"/>
    </location>
</feature>
<dbReference type="SUPFAM" id="SSF55383">
    <property type="entry name" value="Copper amine oxidase, domain N"/>
    <property type="match status" value="1"/>
</dbReference>
<evidence type="ECO:0000256" key="2">
    <source>
        <dbReference type="SAM" id="MobiDB-lite"/>
    </source>
</evidence>
<evidence type="ECO:0000259" key="4">
    <source>
        <dbReference type="SMART" id="SM00646"/>
    </source>
</evidence>
<dbReference type="Gene3D" id="2.60.40.3500">
    <property type="match status" value="1"/>
</dbReference>
<feature type="chain" id="PRO_5018135950" evidence="3">
    <location>
        <begin position="24"/>
        <end position="492"/>
    </location>
</feature>
<dbReference type="InterPro" id="IPR036582">
    <property type="entry name" value="Mao_N_sf"/>
</dbReference>
<organism evidence="5 6">
    <name type="scientific">Paenibacillus rhizophilus</name>
    <dbReference type="NCBI Taxonomy" id="1850366"/>
    <lineage>
        <taxon>Bacteria</taxon>
        <taxon>Bacillati</taxon>
        <taxon>Bacillota</taxon>
        <taxon>Bacilli</taxon>
        <taxon>Bacillales</taxon>
        <taxon>Paenibacillaceae</taxon>
        <taxon>Paenibacillus</taxon>
    </lineage>
</organism>
<protein>
    <submittedName>
        <fullName evidence="5">AMIN domain-containing protein</fullName>
    </submittedName>
</protein>
<dbReference type="RefSeq" id="WP_124693648.1">
    <property type="nucleotide sequence ID" value="NZ_JBHUFE010000016.1"/>
</dbReference>
<dbReference type="Pfam" id="PF07833">
    <property type="entry name" value="Cu_amine_oxidN1"/>
    <property type="match status" value="1"/>
</dbReference>
<dbReference type="Gene3D" id="3.40.630.40">
    <property type="entry name" value="Zn-dependent exopeptidases"/>
    <property type="match status" value="1"/>
</dbReference>
<dbReference type="Pfam" id="PF01520">
    <property type="entry name" value="Amidase_3"/>
    <property type="match status" value="1"/>
</dbReference>
<dbReference type="Pfam" id="PF11741">
    <property type="entry name" value="AMIN"/>
    <property type="match status" value="1"/>
</dbReference>
<dbReference type="InterPro" id="IPR050695">
    <property type="entry name" value="N-acetylmuramoyl_amidase_3"/>
</dbReference>
<reference evidence="5 6" key="1">
    <citation type="submission" date="2018-11" db="EMBL/GenBank/DDBJ databases">
        <title>Genome sequence of strain 7197.</title>
        <authorList>
            <person name="Gao J."/>
            <person name="Sun J."/>
        </authorList>
    </citation>
    <scope>NUCLEOTIDE SEQUENCE [LARGE SCALE GENOMIC DNA]</scope>
    <source>
        <strain evidence="5 6">7197</strain>
    </source>
</reference>